<dbReference type="Proteomes" id="UP000523955">
    <property type="component" value="Unassembled WGS sequence"/>
</dbReference>
<keyword evidence="1" id="KW-0812">Transmembrane</keyword>
<protein>
    <submittedName>
        <fullName evidence="2">Uncharacterized protein</fullName>
    </submittedName>
</protein>
<feature type="transmembrane region" description="Helical" evidence="1">
    <location>
        <begin position="7"/>
        <end position="25"/>
    </location>
</feature>
<reference evidence="2 3" key="1">
    <citation type="submission" date="2020-08" db="EMBL/GenBank/DDBJ databases">
        <authorList>
            <person name="Seo M.-J."/>
        </authorList>
    </citation>
    <scope>NUCLEOTIDE SEQUENCE [LARGE SCALE GENOMIC DNA]</scope>
    <source>
        <strain evidence="2 3">KIGAM211</strain>
    </source>
</reference>
<dbReference type="AlphaFoldDB" id="A0A7X0RKV1"/>
<dbReference type="InterPro" id="IPR058061">
    <property type="entry name" value="SCO4848-like"/>
</dbReference>
<evidence type="ECO:0000256" key="1">
    <source>
        <dbReference type="SAM" id="Phobius"/>
    </source>
</evidence>
<dbReference type="Pfam" id="PF26606">
    <property type="entry name" value="SCO4848"/>
    <property type="match status" value="1"/>
</dbReference>
<name>A0A7X0RKV1_9ACTN</name>
<accession>A0A7X0RKV1</accession>
<proteinExistence type="predicted"/>
<keyword evidence="1" id="KW-1133">Transmembrane helix</keyword>
<feature type="transmembrane region" description="Helical" evidence="1">
    <location>
        <begin position="45"/>
        <end position="66"/>
    </location>
</feature>
<gene>
    <name evidence="2" type="ORF">H5V45_16260</name>
</gene>
<evidence type="ECO:0000313" key="3">
    <source>
        <dbReference type="Proteomes" id="UP000523955"/>
    </source>
</evidence>
<dbReference type="NCBIfam" id="NF046117">
    <property type="entry name" value="SCO4848_fam"/>
    <property type="match status" value="1"/>
</dbReference>
<evidence type="ECO:0000313" key="2">
    <source>
        <dbReference type="EMBL" id="MBB6628883.1"/>
    </source>
</evidence>
<sequence>MRFERKHGWLLIGVAVWNAVIWLTFAKNLAAAHASGEDRPTGYWVAHSVLIVVDLVIGVVLGRLGLKALRATKE</sequence>
<dbReference type="RefSeq" id="WP_185253893.1">
    <property type="nucleotide sequence ID" value="NZ_JACKXE010000001.1"/>
</dbReference>
<dbReference type="EMBL" id="JACKXE010000001">
    <property type="protein sequence ID" value="MBB6628883.1"/>
    <property type="molecule type" value="Genomic_DNA"/>
</dbReference>
<keyword evidence="3" id="KW-1185">Reference proteome</keyword>
<keyword evidence="1" id="KW-0472">Membrane</keyword>
<comment type="caution">
    <text evidence="2">The sequence shown here is derived from an EMBL/GenBank/DDBJ whole genome shotgun (WGS) entry which is preliminary data.</text>
</comment>
<organism evidence="2 3">
    <name type="scientific">Nocardioides luti</name>
    <dbReference type="NCBI Taxonomy" id="2761101"/>
    <lineage>
        <taxon>Bacteria</taxon>
        <taxon>Bacillati</taxon>
        <taxon>Actinomycetota</taxon>
        <taxon>Actinomycetes</taxon>
        <taxon>Propionibacteriales</taxon>
        <taxon>Nocardioidaceae</taxon>
        <taxon>Nocardioides</taxon>
    </lineage>
</organism>